<evidence type="ECO:0000313" key="5">
    <source>
        <dbReference type="EMBL" id="PIL42191.1"/>
    </source>
</evidence>
<feature type="domain" description="HTH luxR-type" evidence="4">
    <location>
        <begin position="264"/>
        <end position="329"/>
    </location>
</feature>
<dbReference type="EMBL" id="PDOC01000033">
    <property type="protein sequence ID" value="PIL42191.1"/>
    <property type="molecule type" value="Genomic_DNA"/>
</dbReference>
<evidence type="ECO:0000256" key="3">
    <source>
        <dbReference type="ARBA" id="ARBA00023163"/>
    </source>
</evidence>
<dbReference type="InterPro" id="IPR036388">
    <property type="entry name" value="WH-like_DNA-bd_sf"/>
</dbReference>
<dbReference type="Pfam" id="PF00196">
    <property type="entry name" value="GerE"/>
    <property type="match status" value="1"/>
</dbReference>
<organism evidence="5 6">
    <name type="scientific">Massilia eurypsychrophila</name>
    <dbReference type="NCBI Taxonomy" id="1485217"/>
    <lineage>
        <taxon>Bacteria</taxon>
        <taxon>Pseudomonadati</taxon>
        <taxon>Pseudomonadota</taxon>
        <taxon>Betaproteobacteria</taxon>
        <taxon>Burkholderiales</taxon>
        <taxon>Oxalobacteraceae</taxon>
        <taxon>Telluria group</taxon>
        <taxon>Massilia</taxon>
    </lineage>
</organism>
<dbReference type="GO" id="GO:0006355">
    <property type="term" value="P:regulation of DNA-templated transcription"/>
    <property type="evidence" value="ECO:0007669"/>
    <property type="project" value="InterPro"/>
</dbReference>
<dbReference type="PROSITE" id="PS00622">
    <property type="entry name" value="HTH_LUXR_1"/>
    <property type="match status" value="1"/>
</dbReference>
<evidence type="ECO:0000259" key="4">
    <source>
        <dbReference type="PROSITE" id="PS50043"/>
    </source>
</evidence>
<dbReference type="GO" id="GO:0003677">
    <property type="term" value="F:DNA binding"/>
    <property type="evidence" value="ECO:0007669"/>
    <property type="project" value="UniProtKB-KW"/>
</dbReference>
<dbReference type="SMART" id="SM00421">
    <property type="entry name" value="HTH_LUXR"/>
    <property type="match status" value="1"/>
</dbReference>
<keyword evidence="1" id="KW-0805">Transcription regulation</keyword>
<dbReference type="InterPro" id="IPR000792">
    <property type="entry name" value="Tscrpt_reg_LuxR_C"/>
</dbReference>
<keyword evidence="2" id="KW-0238">DNA-binding</keyword>
<gene>
    <name evidence="5" type="ORF">CR105_25650</name>
</gene>
<keyword evidence="3" id="KW-0804">Transcription</keyword>
<dbReference type="Proteomes" id="UP000230390">
    <property type="component" value="Unassembled WGS sequence"/>
</dbReference>
<dbReference type="PANTHER" id="PTHR44688">
    <property type="entry name" value="DNA-BINDING TRANSCRIPTIONAL ACTIVATOR DEVR_DOSR"/>
    <property type="match status" value="1"/>
</dbReference>
<evidence type="ECO:0000256" key="1">
    <source>
        <dbReference type="ARBA" id="ARBA00023015"/>
    </source>
</evidence>
<dbReference type="OrthoDB" id="561214at2"/>
<keyword evidence="6" id="KW-1185">Reference proteome</keyword>
<sequence length="332" mass="36563">MEPDDVLILDLYYDAMHASLSTLSEAWFLRLKKSLHFDSGGIADCAVSLHGNLTMESVQLHATSIERFHDRTETVGEESVEHGAAPKSKDVLLKSAFVNPGVSVVIDIGATFTDPNVLAYCKKYETAHALALITKTPLPTRFCGMTLWRADRRRPYTVEDKALATRLLSHVLQARQVSKRSPSAASTAPCQSASVLCSRNGHLYFPGPAVIEMLQSEWPQWEPPRLPEQLVRELQQARHGRYCGTTLDIRAHRDGALITLSVVRKHPLAALTPAEQKVAKCAVHGLQYKEIARELAISPATVRNHLHAIYRKLGVSNKTALGKLVQAPGTLA</sequence>
<comment type="caution">
    <text evidence="5">The sequence shown here is derived from an EMBL/GenBank/DDBJ whole genome shotgun (WGS) entry which is preliminary data.</text>
</comment>
<accession>A0A2G8T822</accession>
<dbReference type="RefSeq" id="WP_099793572.1">
    <property type="nucleotide sequence ID" value="NZ_JBHLYV010000004.1"/>
</dbReference>
<proteinExistence type="predicted"/>
<protein>
    <recommendedName>
        <fullName evidence="4">HTH luxR-type domain-containing protein</fullName>
    </recommendedName>
</protein>
<dbReference type="AlphaFoldDB" id="A0A2G8T822"/>
<dbReference type="InterPro" id="IPR016032">
    <property type="entry name" value="Sig_transdc_resp-reg_C-effctor"/>
</dbReference>
<dbReference type="SUPFAM" id="SSF46894">
    <property type="entry name" value="C-terminal effector domain of the bipartite response regulators"/>
    <property type="match status" value="1"/>
</dbReference>
<dbReference type="CDD" id="cd06170">
    <property type="entry name" value="LuxR_C_like"/>
    <property type="match status" value="1"/>
</dbReference>
<dbReference type="PROSITE" id="PS50043">
    <property type="entry name" value="HTH_LUXR_2"/>
    <property type="match status" value="1"/>
</dbReference>
<dbReference type="Gene3D" id="1.10.10.10">
    <property type="entry name" value="Winged helix-like DNA-binding domain superfamily/Winged helix DNA-binding domain"/>
    <property type="match status" value="1"/>
</dbReference>
<dbReference type="PRINTS" id="PR00038">
    <property type="entry name" value="HTHLUXR"/>
</dbReference>
<reference evidence="5 6" key="1">
    <citation type="submission" date="2017-10" db="EMBL/GenBank/DDBJ databases">
        <title>Massilia psychrophilum sp. nov., a novel purple-pigmented bacterium isolated from Tianshan glacier, Xinjiang Municipality, China.</title>
        <authorList>
            <person name="Wang H."/>
        </authorList>
    </citation>
    <scope>NUCLEOTIDE SEQUENCE [LARGE SCALE GENOMIC DNA]</scope>
    <source>
        <strain evidence="5 6">JCM 30074</strain>
    </source>
</reference>
<name>A0A2G8T822_9BURK</name>
<evidence type="ECO:0000256" key="2">
    <source>
        <dbReference type="ARBA" id="ARBA00023125"/>
    </source>
</evidence>
<dbReference type="PANTHER" id="PTHR44688:SF16">
    <property type="entry name" value="DNA-BINDING TRANSCRIPTIONAL ACTIVATOR DEVR_DOSR"/>
    <property type="match status" value="1"/>
</dbReference>
<evidence type="ECO:0000313" key="6">
    <source>
        <dbReference type="Proteomes" id="UP000230390"/>
    </source>
</evidence>